<dbReference type="FunFam" id="3.40.50.720:FF:000004">
    <property type="entry name" value="Adenosylhomocysteinase"/>
    <property type="match status" value="1"/>
</dbReference>
<evidence type="ECO:0000259" key="7">
    <source>
        <dbReference type="SMART" id="SM00997"/>
    </source>
</evidence>
<dbReference type="Gene3D" id="3.40.50.1480">
    <property type="entry name" value="Adenosylhomocysteinase-like"/>
    <property type="match status" value="1"/>
</dbReference>
<dbReference type="GO" id="GO:0006730">
    <property type="term" value="P:one-carbon metabolic process"/>
    <property type="evidence" value="ECO:0007669"/>
    <property type="project" value="UniProtKB-KW"/>
</dbReference>
<protein>
    <submittedName>
        <fullName evidence="8">Adenosylhomocysteinase</fullName>
        <ecNumber evidence="8">3.3.1.1</ecNumber>
    </submittedName>
</protein>
<dbReference type="Pfam" id="PF05221">
    <property type="entry name" value="AdoHcyase"/>
    <property type="match status" value="2"/>
</dbReference>
<dbReference type="GO" id="GO:0004013">
    <property type="term" value="F:adenosylhomocysteinase activity"/>
    <property type="evidence" value="ECO:0007669"/>
    <property type="project" value="TreeGrafter"/>
</dbReference>
<dbReference type="PIRSF" id="PIRSF001109">
    <property type="entry name" value="Ad_hcy_hydrolase"/>
    <property type="match status" value="1"/>
</dbReference>
<dbReference type="InterPro" id="IPR036291">
    <property type="entry name" value="NAD(P)-bd_dom_sf"/>
</dbReference>
<sequence>MGLSINKLIKQISQAKRIQGDILQESVVKDLALAEAGEKRIEWARRHMPVLDRIKEEFEREKPLKGARIVACLHVTVETANLITTLVAGGAEVAVTGSNPLSTQDEVAAALAARGLFVYAFRGENETEYYDCIKKALELKPNVSLDDGADTIAIIHKEHPELAAQMLGGCEETTTGVVRLRAMAEDKALLYPVIAVNDAETKMMFDNRYGTGQSTLHGIMQATNFLFAGKTVVVCGYGWCGRGFAMRAKGLGANVIVIEIEPRKALEAAMDGYRVMPLGQAAPLGDLFVTLTGNINVLRKEHFALMKDQAIVANSGHFNVEIDIPALEKMAGEKNEIQNNVTEYKLPDGRRLYLLAEGRLINLAAAYGHPPEVMDMSFANQALSVRYIVEQGRSLKKSVYSVPVEIDRRVAELKLASMGLETEKLTAEQEKYLHSWQMGT</sequence>
<organism evidence="8">
    <name type="scientific">hydrocarbon metagenome</name>
    <dbReference type="NCBI Taxonomy" id="938273"/>
    <lineage>
        <taxon>unclassified sequences</taxon>
        <taxon>metagenomes</taxon>
        <taxon>ecological metagenomes</taxon>
    </lineage>
</organism>
<evidence type="ECO:0000256" key="5">
    <source>
        <dbReference type="ARBA" id="ARBA00023027"/>
    </source>
</evidence>
<feature type="domain" description="S-adenosyl-L-homocysteine hydrolase NAD binding" evidence="7">
    <location>
        <begin position="207"/>
        <end position="368"/>
    </location>
</feature>
<proteinExistence type="inferred from homology"/>
<evidence type="ECO:0000256" key="1">
    <source>
        <dbReference type="ARBA" id="ARBA00001911"/>
    </source>
</evidence>
<gene>
    <name evidence="8" type="ORF">ASZ90_011882</name>
</gene>
<keyword evidence="4 8" id="KW-0378">Hydrolase</keyword>
<keyword evidence="3" id="KW-0554">One-carbon metabolism</keyword>
<dbReference type="NCBIfam" id="NF004005">
    <property type="entry name" value="PRK05476.2-3"/>
    <property type="match status" value="1"/>
</dbReference>
<reference evidence="8" key="1">
    <citation type="journal article" date="2015" name="Proc. Natl. Acad. Sci. U.S.A.">
        <title>Networks of energetic and metabolic interactions define dynamics in microbial communities.</title>
        <authorList>
            <person name="Embree M."/>
            <person name="Liu J.K."/>
            <person name="Al-Bassam M.M."/>
            <person name="Zengler K."/>
        </authorList>
    </citation>
    <scope>NUCLEOTIDE SEQUENCE</scope>
</reference>
<dbReference type="SMART" id="SM00997">
    <property type="entry name" value="AdoHcyase_NAD"/>
    <property type="match status" value="1"/>
</dbReference>
<dbReference type="PROSITE" id="PS00738">
    <property type="entry name" value="ADOHCYASE_1"/>
    <property type="match status" value="1"/>
</dbReference>
<dbReference type="PROSITE" id="PS00739">
    <property type="entry name" value="ADOHCYASE_2"/>
    <property type="match status" value="1"/>
</dbReference>
<comment type="cofactor">
    <cofactor evidence="1">
        <name>NAD(+)</name>
        <dbReference type="ChEBI" id="CHEBI:57540"/>
    </cofactor>
</comment>
<comment type="pathway">
    <text evidence="6">Amino-acid biosynthesis.</text>
</comment>
<comment type="similarity">
    <text evidence="2">Belongs to the adenosylhomocysteinase family.</text>
</comment>
<dbReference type="InterPro" id="IPR020082">
    <property type="entry name" value="S-Ado-L-homoCys_hydrolase_CS"/>
</dbReference>
<dbReference type="SMART" id="SM00996">
    <property type="entry name" value="AdoHcyase"/>
    <property type="match status" value="1"/>
</dbReference>
<dbReference type="InterPro" id="IPR015878">
    <property type="entry name" value="Ado_hCys_hydrolase_NAD-bd"/>
</dbReference>
<keyword evidence="5" id="KW-0520">NAD</keyword>
<dbReference type="Pfam" id="PF00670">
    <property type="entry name" value="AdoHcyase_NAD"/>
    <property type="match status" value="1"/>
</dbReference>
<dbReference type="PANTHER" id="PTHR23420:SF0">
    <property type="entry name" value="ADENOSYLHOMOCYSTEINASE"/>
    <property type="match status" value="1"/>
</dbReference>
<dbReference type="SUPFAM" id="SSF51735">
    <property type="entry name" value="NAD(P)-binding Rossmann-fold domains"/>
    <property type="match status" value="1"/>
</dbReference>
<evidence type="ECO:0000256" key="6">
    <source>
        <dbReference type="ARBA" id="ARBA00029440"/>
    </source>
</evidence>
<dbReference type="GO" id="GO:0033353">
    <property type="term" value="P:S-adenosylmethionine cycle"/>
    <property type="evidence" value="ECO:0007669"/>
    <property type="project" value="TreeGrafter"/>
</dbReference>
<name>A0A0W8FC50_9ZZZZ</name>
<evidence type="ECO:0000256" key="2">
    <source>
        <dbReference type="ARBA" id="ARBA00007122"/>
    </source>
</evidence>
<dbReference type="NCBIfam" id="TIGR00936">
    <property type="entry name" value="ahcY"/>
    <property type="match status" value="1"/>
</dbReference>
<dbReference type="InterPro" id="IPR000043">
    <property type="entry name" value="Adenosylhomocysteinase-like"/>
</dbReference>
<dbReference type="GO" id="GO:0005829">
    <property type="term" value="C:cytosol"/>
    <property type="evidence" value="ECO:0007669"/>
    <property type="project" value="TreeGrafter"/>
</dbReference>
<dbReference type="Gene3D" id="3.40.50.720">
    <property type="entry name" value="NAD(P)-binding Rossmann-like Domain"/>
    <property type="match status" value="1"/>
</dbReference>
<evidence type="ECO:0000313" key="8">
    <source>
        <dbReference type="EMBL" id="KUG18426.1"/>
    </source>
</evidence>
<comment type="caution">
    <text evidence="8">The sequence shown here is derived from an EMBL/GenBank/DDBJ whole genome shotgun (WGS) entry which is preliminary data.</text>
</comment>
<dbReference type="InterPro" id="IPR042172">
    <property type="entry name" value="Adenosylhomocyst_ase-like_sf"/>
</dbReference>
<evidence type="ECO:0000256" key="4">
    <source>
        <dbReference type="ARBA" id="ARBA00022801"/>
    </source>
</evidence>
<dbReference type="CDD" id="cd00401">
    <property type="entry name" value="SAHH"/>
    <property type="match status" value="1"/>
</dbReference>
<dbReference type="AlphaFoldDB" id="A0A0W8FC50"/>
<dbReference type="EMBL" id="LNQE01001382">
    <property type="protein sequence ID" value="KUG18426.1"/>
    <property type="molecule type" value="Genomic_DNA"/>
</dbReference>
<dbReference type="PANTHER" id="PTHR23420">
    <property type="entry name" value="ADENOSYLHOMOCYSTEINASE"/>
    <property type="match status" value="1"/>
</dbReference>
<evidence type="ECO:0000256" key="3">
    <source>
        <dbReference type="ARBA" id="ARBA00022563"/>
    </source>
</evidence>
<accession>A0A0W8FC50</accession>
<dbReference type="EC" id="3.3.1.1" evidence="8"/>
<dbReference type="HAMAP" id="MF_00563">
    <property type="entry name" value="AdoHcyase"/>
    <property type="match status" value="1"/>
</dbReference>
<dbReference type="SUPFAM" id="SSF52283">
    <property type="entry name" value="Formate/glycerate dehydrogenase catalytic domain-like"/>
    <property type="match status" value="1"/>
</dbReference>